<evidence type="ECO:0000313" key="8">
    <source>
        <dbReference type="EMBL" id="AZI59488.1"/>
    </source>
</evidence>
<dbReference type="Proteomes" id="UP000268084">
    <property type="component" value="Chromosome"/>
</dbReference>
<dbReference type="GO" id="GO:0043190">
    <property type="term" value="C:ATP-binding cassette (ABC) transporter complex"/>
    <property type="evidence" value="ECO:0007669"/>
    <property type="project" value="InterPro"/>
</dbReference>
<evidence type="ECO:0000256" key="6">
    <source>
        <dbReference type="SAM" id="Phobius"/>
    </source>
</evidence>
<dbReference type="GO" id="GO:0140359">
    <property type="term" value="F:ABC-type transporter activity"/>
    <property type="evidence" value="ECO:0007669"/>
    <property type="project" value="InterPro"/>
</dbReference>
<gene>
    <name evidence="8" type="ORF">EH165_07830</name>
</gene>
<evidence type="ECO:0000256" key="1">
    <source>
        <dbReference type="ARBA" id="ARBA00004141"/>
    </source>
</evidence>
<dbReference type="InterPro" id="IPR051784">
    <property type="entry name" value="Nod_factor_ABC_transporter"/>
</dbReference>
<dbReference type="Pfam" id="PF01061">
    <property type="entry name" value="ABC2_membrane"/>
    <property type="match status" value="1"/>
</dbReference>
<accession>A0A3G8ZQR3</accession>
<feature type="transmembrane region" description="Helical" evidence="6">
    <location>
        <begin position="213"/>
        <end position="234"/>
    </location>
</feature>
<dbReference type="KEGG" id="nak:EH165_07830"/>
<keyword evidence="9" id="KW-1185">Reference proteome</keyword>
<reference evidence="8 9" key="2">
    <citation type="submission" date="2018-12" db="EMBL/GenBank/DDBJ databases">
        <title>Nakamurella antarcticus sp. nov., isolated from Antarctica South Shetland Islands soil.</title>
        <authorList>
            <person name="Peng F."/>
        </authorList>
    </citation>
    <scope>NUCLEOTIDE SEQUENCE [LARGE SCALE GENOMIC DNA]</scope>
    <source>
        <strain evidence="8 9">S14-144</strain>
    </source>
</reference>
<sequence length="237" mass="25127">MLRAHTFFELRLLVRNGEQLLLALVIPLAALIGLTYFTGIELQEPRIASVTPGIWTLAVMSTAFTSLAISTAFDRRYGTAKRLAASGVQRWLLLAGKSCAIGIVIVFQLVLLSLVAVILGWKPQGTVVWALPLLVLGAAAFTGLGILLGGTLRAEAVLALANLIWLSMIAIGGVVIPLTSAPRWLDVVGQLTPGGALSSSLRDVLQHGQSPSASAVLVLAAWTVLAWGAAVRWFSWQ</sequence>
<feature type="transmembrane region" description="Helical" evidence="6">
    <location>
        <begin position="20"/>
        <end position="40"/>
    </location>
</feature>
<organism evidence="8 9">
    <name type="scientific">Nakamurella antarctica</name>
    <dbReference type="NCBI Taxonomy" id="1902245"/>
    <lineage>
        <taxon>Bacteria</taxon>
        <taxon>Bacillati</taxon>
        <taxon>Actinomycetota</taxon>
        <taxon>Actinomycetes</taxon>
        <taxon>Nakamurellales</taxon>
        <taxon>Nakamurellaceae</taxon>
        <taxon>Nakamurella</taxon>
    </lineage>
</organism>
<dbReference type="InterPro" id="IPR013525">
    <property type="entry name" value="ABC2_TM"/>
</dbReference>
<dbReference type="GO" id="GO:0046677">
    <property type="term" value="P:response to antibiotic"/>
    <property type="evidence" value="ECO:0007669"/>
    <property type="project" value="UniProtKB-KW"/>
</dbReference>
<feature type="transmembrane region" description="Helical" evidence="6">
    <location>
        <begin position="127"/>
        <end position="149"/>
    </location>
</feature>
<evidence type="ECO:0000256" key="4">
    <source>
        <dbReference type="ARBA" id="ARBA00023136"/>
    </source>
</evidence>
<dbReference type="PRINTS" id="PR00164">
    <property type="entry name" value="ABC2TRNSPORT"/>
</dbReference>
<keyword evidence="3 6" id="KW-1133">Transmembrane helix</keyword>
<dbReference type="AlphaFoldDB" id="A0A3G8ZQR3"/>
<dbReference type="InterPro" id="IPR000412">
    <property type="entry name" value="ABC_2_transport"/>
</dbReference>
<dbReference type="OrthoDB" id="160207at2"/>
<keyword evidence="2 6" id="KW-0812">Transmembrane</keyword>
<keyword evidence="5" id="KW-0046">Antibiotic resistance</keyword>
<reference evidence="8 9" key="1">
    <citation type="submission" date="2018-11" db="EMBL/GenBank/DDBJ databases">
        <authorList>
            <person name="Da X."/>
        </authorList>
    </citation>
    <scope>NUCLEOTIDE SEQUENCE [LARGE SCALE GENOMIC DNA]</scope>
    <source>
        <strain evidence="8 9">S14-144</strain>
    </source>
</reference>
<dbReference type="PANTHER" id="PTHR43229:SF2">
    <property type="entry name" value="NODULATION PROTEIN J"/>
    <property type="match status" value="1"/>
</dbReference>
<evidence type="ECO:0000256" key="5">
    <source>
        <dbReference type="ARBA" id="ARBA00023251"/>
    </source>
</evidence>
<feature type="transmembrane region" description="Helical" evidence="6">
    <location>
        <begin position="94"/>
        <end position="121"/>
    </location>
</feature>
<dbReference type="EMBL" id="CP034170">
    <property type="protein sequence ID" value="AZI59488.1"/>
    <property type="molecule type" value="Genomic_DNA"/>
</dbReference>
<dbReference type="PIRSF" id="PIRSF006648">
    <property type="entry name" value="DrrB"/>
    <property type="match status" value="1"/>
</dbReference>
<proteinExistence type="predicted"/>
<protein>
    <submittedName>
        <fullName evidence="8">ABC transporter permease</fullName>
    </submittedName>
</protein>
<evidence type="ECO:0000313" key="9">
    <source>
        <dbReference type="Proteomes" id="UP000268084"/>
    </source>
</evidence>
<evidence type="ECO:0000259" key="7">
    <source>
        <dbReference type="Pfam" id="PF01061"/>
    </source>
</evidence>
<name>A0A3G8ZQR3_9ACTN</name>
<evidence type="ECO:0000256" key="3">
    <source>
        <dbReference type="ARBA" id="ARBA00022989"/>
    </source>
</evidence>
<feature type="transmembrane region" description="Helical" evidence="6">
    <location>
        <begin position="52"/>
        <end position="73"/>
    </location>
</feature>
<keyword evidence="4 6" id="KW-0472">Membrane</keyword>
<feature type="transmembrane region" description="Helical" evidence="6">
    <location>
        <begin position="156"/>
        <end position="176"/>
    </location>
</feature>
<evidence type="ECO:0000256" key="2">
    <source>
        <dbReference type="ARBA" id="ARBA00022692"/>
    </source>
</evidence>
<comment type="subcellular location">
    <subcellularLocation>
        <location evidence="1">Membrane</location>
        <topology evidence="1">Multi-pass membrane protein</topology>
    </subcellularLocation>
</comment>
<dbReference type="PANTHER" id="PTHR43229">
    <property type="entry name" value="NODULATION PROTEIN J"/>
    <property type="match status" value="1"/>
</dbReference>
<feature type="domain" description="ABC-2 type transporter transmembrane" evidence="7">
    <location>
        <begin position="9"/>
        <end position="197"/>
    </location>
</feature>